<protein>
    <submittedName>
        <fullName evidence="2">Uncharacterized protein</fullName>
    </submittedName>
</protein>
<sequence length="142" mass="15272">MGPDTGRSGAETHRRGSVRSFAATRCGGGLTSLLTEHDVARRSARASRPVDSRGSEVGEATRERDDDVRSGALGERHCEECGLVRHAHAYMVPAIDDGFAVEAVELACDHDLDPTDETITTAEKRDLDARGDVRLELLGADE</sequence>
<comment type="caution">
    <text evidence="2">The sequence shown here is derived from an EMBL/GenBank/DDBJ whole genome shotgun (WGS) entry which is preliminary data.</text>
</comment>
<feature type="region of interest" description="Disordered" evidence="1">
    <location>
        <begin position="1"/>
        <end position="22"/>
    </location>
</feature>
<feature type="region of interest" description="Disordered" evidence="1">
    <location>
        <begin position="37"/>
        <end position="72"/>
    </location>
</feature>
<keyword evidence="3" id="KW-1185">Reference proteome</keyword>
<accession>V4HPP1</accession>
<dbReference type="Proteomes" id="UP000017840">
    <property type="component" value="Unassembled WGS sequence"/>
</dbReference>
<evidence type="ECO:0000313" key="2">
    <source>
        <dbReference type="EMBL" id="ESP89864.1"/>
    </source>
</evidence>
<proteinExistence type="predicted"/>
<evidence type="ECO:0000256" key="1">
    <source>
        <dbReference type="SAM" id="MobiDB-lite"/>
    </source>
</evidence>
<gene>
    <name evidence="2" type="ORF">K933_01542</name>
</gene>
<dbReference type="AlphaFoldDB" id="V4HPP1"/>
<dbReference type="EMBL" id="ASGZ01000004">
    <property type="protein sequence ID" value="ESP89864.1"/>
    <property type="molecule type" value="Genomic_DNA"/>
</dbReference>
<feature type="compositionally biased region" description="Basic and acidic residues" evidence="1">
    <location>
        <begin position="48"/>
        <end position="72"/>
    </location>
</feature>
<name>V4HPP1_9EURY</name>
<organism evidence="2 3">
    <name type="scientific">Candidatus Halobonum tyrrellensis G22</name>
    <dbReference type="NCBI Taxonomy" id="1324957"/>
    <lineage>
        <taxon>Archaea</taxon>
        <taxon>Methanobacteriati</taxon>
        <taxon>Methanobacteriota</taxon>
        <taxon>Stenosarchaea group</taxon>
        <taxon>Halobacteria</taxon>
        <taxon>Halobacteriales</taxon>
        <taxon>Haloferacaceae</taxon>
        <taxon>Candidatus Halobonum</taxon>
    </lineage>
</organism>
<evidence type="ECO:0000313" key="3">
    <source>
        <dbReference type="Proteomes" id="UP000017840"/>
    </source>
</evidence>
<reference evidence="2 3" key="1">
    <citation type="journal article" date="2013" name="Genome Announc.">
        <title>Draft Genome Sequence of 'Candidatus Halobonum tyrrellensis' Strain G22, Isolated from the Hypersaline Waters of Lake Tyrrell, Australia.</title>
        <authorList>
            <person name="Ugalde J.A."/>
            <person name="Narasingarao P."/>
            <person name="Kuo S."/>
            <person name="Podell S."/>
            <person name="Allen E.E."/>
        </authorList>
    </citation>
    <scope>NUCLEOTIDE SEQUENCE [LARGE SCALE GENOMIC DNA]</scope>
    <source>
        <strain evidence="2 3">G22</strain>
    </source>
</reference>